<accession>A0A838CKT0</accession>
<proteinExistence type="predicted"/>
<dbReference type="Proteomes" id="UP000581408">
    <property type="component" value="Unassembled WGS sequence"/>
</dbReference>
<dbReference type="AlphaFoldDB" id="A0A838CKT0"/>
<dbReference type="RefSeq" id="WP_181194983.1">
    <property type="nucleotide sequence ID" value="NZ_JABFEE010000007.1"/>
</dbReference>
<sequence>MDALNNWVALSSGTGANGVTQVPGALLDLLRELGKLAGNVADLIGLVA</sequence>
<gene>
    <name evidence="1" type="ORF">HMC16_07920</name>
</gene>
<organism evidence="1 2">
    <name type="scientific">Corynebacterium wankanglinii</name>
    <dbReference type="NCBI Taxonomy" id="2735136"/>
    <lineage>
        <taxon>Bacteria</taxon>
        <taxon>Bacillati</taxon>
        <taxon>Actinomycetota</taxon>
        <taxon>Actinomycetes</taxon>
        <taxon>Mycobacteriales</taxon>
        <taxon>Corynebacteriaceae</taxon>
        <taxon>Corynebacterium</taxon>
    </lineage>
</organism>
<dbReference type="EMBL" id="JABFEE010000007">
    <property type="protein sequence ID" value="MBA1835638.1"/>
    <property type="molecule type" value="Genomic_DNA"/>
</dbReference>
<evidence type="ECO:0000313" key="2">
    <source>
        <dbReference type="Proteomes" id="UP000581408"/>
    </source>
</evidence>
<protein>
    <submittedName>
        <fullName evidence="1">Uncharacterized protein</fullName>
    </submittedName>
</protein>
<evidence type="ECO:0000313" key="1">
    <source>
        <dbReference type="EMBL" id="MBA1835638.1"/>
    </source>
</evidence>
<name>A0A838CKT0_9CORY</name>
<comment type="caution">
    <text evidence="1">The sequence shown here is derived from an EMBL/GenBank/DDBJ whole genome shotgun (WGS) entry which is preliminary data.</text>
</comment>
<reference evidence="1 2" key="1">
    <citation type="submission" date="2020-05" db="EMBL/GenBank/DDBJ databases">
        <title>Descriptions of Corynebacterium xxxx sp. nov., Corynebacterium yyyy sp. nov. and Corynebacterium zzzz sp. nov.</title>
        <authorList>
            <person name="Zhang G."/>
        </authorList>
    </citation>
    <scope>NUCLEOTIDE SEQUENCE [LARGE SCALE GENOMIC DNA]</scope>
    <source>
        <strain evidence="2">zg-915</strain>
    </source>
</reference>